<gene>
    <name evidence="1" type="ORF">EVAR_19370_1</name>
</gene>
<keyword evidence="2" id="KW-1185">Reference proteome</keyword>
<proteinExistence type="predicted"/>
<reference evidence="1 2" key="1">
    <citation type="journal article" date="2019" name="Commun. Biol.">
        <title>The bagworm genome reveals a unique fibroin gene that provides high tensile strength.</title>
        <authorList>
            <person name="Kono N."/>
            <person name="Nakamura H."/>
            <person name="Ohtoshi R."/>
            <person name="Tomita M."/>
            <person name="Numata K."/>
            <person name="Arakawa K."/>
        </authorList>
    </citation>
    <scope>NUCLEOTIDE SEQUENCE [LARGE SCALE GENOMIC DNA]</scope>
</reference>
<dbReference type="Proteomes" id="UP000299102">
    <property type="component" value="Unassembled WGS sequence"/>
</dbReference>
<name>A0A4C1TRG1_EUMVA</name>
<protein>
    <submittedName>
        <fullName evidence="1">Uncharacterized protein</fullName>
    </submittedName>
</protein>
<evidence type="ECO:0000313" key="2">
    <source>
        <dbReference type="Proteomes" id="UP000299102"/>
    </source>
</evidence>
<dbReference type="AlphaFoldDB" id="A0A4C1TRG1"/>
<organism evidence="1 2">
    <name type="scientific">Eumeta variegata</name>
    <name type="common">Bagworm moth</name>
    <name type="synonym">Eumeta japonica</name>
    <dbReference type="NCBI Taxonomy" id="151549"/>
    <lineage>
        <taxon>Eukaryota</taxon>
        <taxon>Metazoa</taxon>
        <taxon>Ecdysozoa</taxon>
        <taxon>Arthropoda</taxon>
        <taxon>Hexapoda</taxon>
        <taxon>Insecta</taxon>
        <taxon>Pterygota</taxon>
        <taxon>Neoptera</taxon>
        <taxon>Endopterygota</taxon>
        <taxon>Lepidoptera</taxon>
        <taxon>Glossata</taxon>
        <taxon>Ditrysia</taxon>
        <taxon>Tineoidea</taxon>
        <taxon>Psychidae</taxon>
        <taxon>Oiketicinae</taxon>
        <taxon>Eumeta</taxon>
    </lineage>
</organism>
<comment type="caution">
    <text evidence="1">The sequence shown here is derived from an EMBL/GenBank/DDBJ whole genome shotgun (WGS) entry which is preliminary data.</text>
</comment>
<accession>A0A4C1TRG1</accession>
<dbReference type="EMBL" id="BGZK01000080">
    <property type="protein sequence ID" value="GBP16573.1"/>
    <property type="molecule type" value="Genomic_DNA"/>
</dbReference>
<evidence type="ECO:0000313" key="1">
    <source>
        <dbReference type="EMBL" id="GBP16573.1"/>
    </source>
</evidence>
<sequence length="139" mass="15518">MIVCLPGLTSNLRKDCDEILQSEAGEPWRSALALPRDGERLITIVILVEVRRRRGDLVYKRRKLFRVDSCFAYAGHANTGLRPGGEFGGLEQTSERRTINRTRMTRDPLMGAMEQSVIDLIGDSVDVDRLASVAEDAKS</sequence>